<evidence type="ECO:0000259" key="1">
    <source>
        <dbReference type="Pfam" id="PF13018"/>
    </source>
</evidence>
<keyword evidence="3" id="KW-1185">Reference proteome</keyword>
<dbReference type="RefSeq" id="WP_382372650.1">
    <property type="nucleotide sequence ID" value="NZ_JBHLWA010000004.1"/>
</dbReference>
<dbReference type="EMBL" id="JBHLWA010000004">
    <property type="protein sequence ID" value="MFC0322166.1"/>
    <property type="molecule type" value="Genomic_DNA"/>
</dbReference>
<proteinExistence type="predicted"/>
<evidence type="ECO:0000313" key="2">
    <source>
        <dbReference type="EMBL" id="MFC0322166.1"/>
    </source>
</evidence>
<feature type="domain" description="ESPR" evidence="1">
    <location>
        <begin position="1"/>
        <end position="31"/>
    </location>
</feature>
<dbReference type="Pfam" id="PF13018">
    <property type="entry name" value="ESPR"/>
    <property type="match status" value="1"/>
</dbReference>
<accession>A0ABV6HTT2</accession>
<sequence length="45" mass="5203">MNKIYKIKWSQTTHSWVVCSELSSTKVKSSMGGDNWPHYQQSNLS</sequence>
<gene>
    <name evidence="2" type="ORF">ACFFHT_01070</name>
</gene>
<dbReference type="Proteomes" id="UP001589769">
    <property type="component" value="Unassembled WGS sequence"/>
</dbReference>
<organism evidence="2 3">
    <name type="scientific">Gallibacterium melopsittaci</name>
    <dbReference type="NCBI Taxonomy" id="516063"/>
    <lineage>
        <taxon>Bacteria</taxon>
        <taxon>Pseudomonadati</taxon>
        <taxon>Pseudomonadota</taxon>
        <taxon>Gammaproteobacteria</taxon>
        <taxon>Pasteurellales</taxon>
        <taxon>Pasteurellaceae</taxon>
        <taxon>Gallibacterium</taxon>
    </lineage>
</organism>
<dbReference type="InterPro" id="IPR024973">
    <property type="entry name" value="ESPR"/>
</dbReference>
<name>A0ABV6HTT2_9PAST</name>
<evidence type="ECO:0000313" key="3">
    <source>
        <dbReference type="Proteomes" id="UP001589769"/>
    </source>
</evidence>
<protein>
    <submittedName>
        <fullName evidence="2">ESPR domain-containing protein</fullName>
    </submittedName>
</protein>
<comment type="caution">
    <text evidence="2">The sequence shown here is derived from an EMBL/GenBank/DDBJ whole genome shotgun (WGS) entry which is preliminary data.</text>
</comment>
<reference evidence="2 3" key="1">
    <citation type="submission" date="2024-09" db="EMBL/GenBank/DDBJ databases">
        <authorList>
            <person name="Sun Q."/>
            <person name="Mori K."/>
        </authorList>
    </citation>
    <scope>NUCLEOTIDE SEQUENCE [LARGE SCALE GENOMIC DNA]</scope>
    <source>
        <strain evidence="2 3">CCM 7538</strain>
    </source>
</reference>